<evidence type="ECO:0000259" key="1">
    <source>
        <dbReference type="Pfam" id="PF06114"/>
    </source>
</evidence>
<organism evidence="2 3">
    <name type="scientific">Candidatus Gallilactobacillus intestinavium</name>
    <dbReference type="NCBI Taxonomy" id="2840838"/>
    <lineage>
        <taxon>Bacteria</taxon>
        <taxon>Bacillati</taxon>
        <taxon>Bacillota</taxon>
        <taxon>Bacilli</taxon>
        <taxon>Lactobacillales</taxon>
        <taxon>Lactobacillaceae</taxon>
        <taxon>Lactobacillaceae incertae sedis</taxon>
        <taxon>Candidatus Gallilactobacillus</taxon>
    </lineage>
</organism>
<dbReference type="Gene3D" id="1.10.10.2910">
    <property type="match status" value="1"/>
</dbReference>
<dbReference type="AlphaFoldDB" id="A0A9D9H4J4"/>
<accession>A0A9D9H4J4</accession>
<dbReference type="InterPro" id="IPR010359">
    <property type="entry name" value="IrrE_HExxH"/>
</dbReference>
<comment type="caution">
    <text evidence="2">The sequence shown here is derived from an EMBL/GenBank/DDBJ whole genome shotgun (WGS) entry which is preliminary data.</text>
</comment>
<reference evidence="2" key="1">
    <citation type="submission" date="2020-10" db="EMBL/GenBank/DDBJ databases">
        <authorList>
            <person name="Gilroy R."/>
        </authorList>
    </citation>
    <scope>NUCLEOTIDE SEQUENCE</scope>
    <source>
        <strain evidence="2">C6-149</strain>
    </source>
</reference>
<evidence type="ECO:0000313" key="2">
    <source>
        <dbReference type="EMBL" id="MBO8440835.1"/>
    </source>
</evidence>
<dbReference type="EMBL" id="JADIMP010000003">
    <property type="protein sequence ID" value="MBO8440835.1"/>
    <property type="molecule type" value="Genomic_DNA"/>
</dbReference>
<dbReference type="Proteomes" id="UP000823614">
    <property type="component" value="Unassembled WGS sequence"/>
</dbReference>
<sequence>MLLEYSNLINELWSKHKTYNPFTICNQKEIPIEYKGIDKPKGDTVYLFNKPIILLSDSISESSERYFVCAHELAHVELHDGLQSYYTQNHTTCAKTEHEANLFALNLCEKFYEEENGKSPEYFDELYKQFGVSEDMMEYL</sequence>
<dbReference type="Pfam" id="PF06114">
    <property type="entry name" value="Peptidase_M78"/>
    <property type="match status" value="1"/>
</dbReference>
<name>A0A9D9H4J4_9LACO</name>
<evidence type="ECO:0000313" key="3">
    <source>
        <dbReference type="Proteomes" id="UP000823614"/>
    </source>
</evidence>
<protein>
    <submittedName>
        <fullName evidence="2">ImmA/IrrE family metallo-endopeptidase</fullName>
    </submittedName>
</protein>
<reference evidence="2" key="2">
    <citation type="journal article" date="2021" name="PeerJ">
        <title>Extensive microbial diversity within the chicken gut microbiome revealed by metagenomics and culture.</title>
        <authorList>
            <person name="Gilroy R."/>
            <person name="Ravi A."/>
            <person name="Getino M."/>
            <person name="Pursley I."/>
            <person name="Horton D.L."/>
            <person name="Alikhan N.F."/>
            <person name="Baker D."/>
            <person name="Gharbi K."/>
            <person name="Hall N."/>
            <person name="Watson M."/>
            <person name="Adriaenssens E.M."/>
            <person name="Foster-Nyarko E."/>
            <person name="Jarju S."/>
            <person name="Secka A."/>
            <person name="Antonio M."/>
            <person name="Oren A."/>
            <person name="Chaudhuri R.R."/>
            <person name="La Ragione R."/>
            <person name="Hildebrand F."/>
            <person name="Pallen M.J."/>
        </authorList>
    </citation>
    <scope>NUCLEOTIDE SEQUENCE</scope>
    <source>
        <strain evidence="2">C6-149</strain>
    </source>
</reference>
<gene>
    <name evidence="2" type="ORF">IAA89_00055</name>
</gene>
<proteinExistence type="predicted"/>
<feature type="domain" description="IrrE N-terminal-like" evidence="1">
    <location>
        <begin position="25"/>
        <end position="139"/>
    </location>
</feature>